<keyword evidence="1" id="KW-0645">Protease</keyword>
<reference evidence="7" key="1">
    <citation type="submission" date="2025-08" db="UniProtKB">
        <authorList>
            <consortium name="RefSeq"/>
        </authorList>
    </citation>
    <scope>IDENTIFICATION</scope>
</reference>
<dbReference type="AlphaFoldDB" id="A0A8M1KDN9"/>
<dbReference type="OrthoDB" id="5565075at2759"/>
<evidence type="ECO:0000313" key="7">
    <source>
        <dbReference type="RefSeq" id="XP_042560004.1"/>
    </source>
</evidence>
<dbReference type="Proteomes" id="UP000515152">
    <property type="component" value="Unplaced"/>
</dbReference>
<evidence type="ECO:0000313" key="6">
    <source>
        <dbReference type="Proteomes" id="UP000515152"/>
    </source>
</evidence>
<dbReference type="CDD" id="cd00190">
    <property type="entry name" value="Tryp_SPc"/>
    <property type="match status" value="1"/>
</dbReference>
<keyword evidence="6" id="KW-1185">Reference proteome</keyword>
<dbReference type="PROSITE" id="PS50240">
    <property type="entry name" value="TRYPSIN_DOM"/>
    <property type="match status" value="1"/>
</dbReference>
<evidence type="ECO:0000256" key="2">
    <source>
        <dbReference type="ARBA" id="ARBA00022801"/>
    </source>
</evidence>
<gene>
    <name evidence="7" type="primary">LOC105904384</name>
</gene>
<evidence type="ECO:0000256" key="4">
    <source>
        <dbReference type="ARBA" id="ARBA00023157"/>
    </source>
</evidence>
<protein>
    <submittedName>
        <fullName evidence="7">Serine protease 57-like</fullName>
    </submittedName>
</protein>
<keyword evidence="4" id="KW-1015">Disulfide bond</keyword>
<dbReference type="PANTHER" id="PTHR24271">
    <property type="entry name" value="KALLIKREIN-RELATED"/>
    <property type="match status" value="1"/>
</dbReference>
<dbReference type="Pfam" id="PF00089">
    <property type="entry name" value="Trypsin"/>
    <property type="match status" value="1"/>
</dbReference>
<dbReference type="GeneID" id="105904384"/>
<dbReference type="RefSeq" id="XP_042560004.1">
    <property type="nucleotide sequence ID" value="XM_042704070.1"/>
</dbReference>
<accession>A0A8M1KDN9</accession>
<sequence>MKEGSQQRVKIAAIHKNPLHLNPKEHLYDIMLVKLATKARVNGKVQVLDLPAEGAKGLECSVAGWGMAAPKSSAQSVLQEAAVQLDDPSQCRCLWRGHYNSKQMLCSFTGGRSGFCQGDSGGPLVCQSKLYGIVAYTATRCNSYRYPQVYMNVSFFLPWIREVLEGSA</sequence>
<organism evidence="6 7">
    <name type="scientific">Clupea harengus</name>
    <name type="common">Atlantic herring</name>
    <dbReference type="NCBI Taxonomy" id="7950"/>
    <lineage>
        <taxon>Eukaryota</taxon>
        <taxon>Metazoa</taxon>
        <taxon>Chordata</taxon>
        <taxon>Craniata</taxon>
        <taxon>Vertebrata</taxon>
        <taxon>Euteleostomi</taxon>
        <taxon>Actinopterygii</taxon>
        <taxon>Neopterygii</taxon>
        <taxon>Teleostei</taxon>
        <taxon>Clupei</taxon>
        <taxon>Clupeiformes</taxon>
        <taxon>Clupeoidei</taxon>
        <taxon>Clupeidae</taxon>
        <taxon>Clupea</taxon>
    </lineage>
</organism>
<evidence type="ECO:0000256" key="3">
    <source>
        <dbReference type="ARBA" id="ARBA00022825"/>
    </source>
</evidence>
<evidence type="ECO:0000256" key="1">
    <source>
        <dbReference type="ARBA" id="ARBA00022670"/>
    </source>
</evidence>
<keyword evidence="2" id="KW-0378">Hydrolase</keyword>
<dbReference type="GO" id="GO:0006508">
    <property type="term" value="P:proteolysis"/>
    <property type="evidence" value="ECO:0007669"/>
    <property type="project" value="UniProtKB-KW"/>
</dbReference>
<name>A0A8M1KDN9_CLUHA</name>
<dbReference type="FunFam" id="2.40.10.10:FF:000036">
    <property type="entry name" value="Trypsin beta"/>
    <property type="match status" value="1"/>
</dbReference>
<dbReference type="KEGG" id="char:105904384"/>
<feature type="domain" description="Peptidase S1" evidence="5">
    <location>
        <begin position="1"/>
        <end position="165"/>
    </location>
</feature>
<dbReference type="SMART" id="SM00020">
    <property type="entry name" value="Tryp_SPc"/>
    <property type="match status" value="1"/>
</dbReference>
<proteinExistence type="predicted"/>
<dbReference type="InterPro" id="IPR001254">
    <property type="entry name" value="Trypsin_dom"/>
</dbReference>
<dbReference type="GO" id="GO:0004252">
    <property type="term" value="F:serine-type endopeptidase activity"/>
    <property type="evidence" value="ECO:0007669"/>
    <property type="project" value="InterPro"/>
</dbReference>
<keyword evidence="3" id="KW-0720">Serine protease</keyword>
<dbReference type="PANTHER" id="PTHR24271:SF80">
    <property type="entry name" value="GRANZYME 3, TANDEM DUPLICATE 1-RELATED"/>
    <property type="match status" value="1"/>
</dbReference>
<evidence type="ECO:0000259" key="5">
    <source>
        <dbReference type="PROSITE" id="PS50240"/>
    </source>
</evidence>